<accession>A0A6S6SFQ8</accession>
<evidence type="ECO:0000313" key="2">
    <source>
        <dbReference type="EMBL" id="CAA6807244.1"/>
    </source>
</evidence>
<keyword evidence="1" id="KW-1133">Transmembrane helix</keyword>
<keyword evidence="1" id="KW-0812">Transmembrane</keyword>
<feature type="transmembrane region" description="Helical" evidence="1">
    <location>
        <begin position="40"/>
        <end position="60"/>
    </location>
</feature>
<reference evidence="2" key="1">
    <citation type="submission" date="2020-01" db="EMBL/GenBank/DDBJ databases">
        <authorList>
            <person name="Meier V. D."/>
            <person name="Meier V D."/>
        </authorList>
    </citation>
    <scope>NUCLEOTIDE SEQUENCE</scope>
    <source>
        <strain evidence="2">HLG_WM_MAG_10</strain>
    </source>
</reference>
<feature type="transmembrane region" description="Helical" evidence="1">
    <location>
        <begin position="80"/>
        <end position="104"/>
    </location>
</feature>
<evidence type="ECO:0000256" key="1">
    <source>
        <dbReference type="SAM" id="Phobius"/>
    </source>
</evidence>
<protein>
    <submittedName>
        <fullName evidence="2">Uncharacterized protein</fullName>
    </submittedName>
</protein>
<keyword evidence="1" id="KW-0472">Membrane</keyword>
<feature type="transmembrane region" description="Helical" evidence="1">
    <location>
        <begin position="124"/>
        <end position="144"/>
    </location>
</feature>
<name>A0A6S6SFQ8_9BACT</name>
<proteinExistence type="predicted"/>
<organism evidence="2">
    <name type="scientific">uncultured Aureispira sp</name>
    <dbReference type="NCBI Taxonomy" id="1331704"/>
    <lineage>
        <taxon>Bacteria</taxon>
        <taxon>Pseudomonadati</taxon>
        <taxon>Bacteroidota</taxon>
        <taxon>Saprospiria</taxon>
        <taxon>Saprospirales</taxon>
        <taxon>Saprospiraceae</taxon>
        <taxon>Aureispira</taxon>
        <taxon>environmental samples</taxon>
    </lineage>
</organism>
<dbReference type="AlphaFoldDB" id="A0A6S6SFQ8"/>
<gene>
    <name evidence="2" type="ORF">HELGO_WM34865</name>
</gene>
<feature type="transmembrane region" description="Helical" evidence="1">
    <location>
        <begin position="12"/>
        <end position="34"/>
    </location>
</feature>
<sequence length="223" mass="25949">MNKITTESIQKFEFYSIFINNLFLLIGVSLLGWTLFETLFLVWLELISALVVLIYLKIIIPLKYGRPGYHHLPEYRTPALQVLGLLLYTLVLHYFALVFIIRLGQVDSWDTSLGVLQTLAQMPWQLWNSSLLLLTFVFLLAYLLPPFMLERRGIKPSVEAMPLQTKIMIHPSQFVAHYIWFMMLWGVHSFLGINNPTLLMTLLMLVKSAYEALLFYRVKADSF</sequence>
<dbReference type="EMBL" id="CACVAQ010000130">
    <property type="protein sequence ID" value="CAA6807244.1"/>
    <property type="molecule type" value="Genomic_DNA"/>
</dbReference>